<organism evidence="1 2">
    <name type="scientific">Oceanobacillus kimchii</name>
    <dbReference type="NCBI Taxonomy" id="746691"/>
    <lineage>
        <taxon>Bacteria</taxon>
        <taxon>Bacillati</taxon>
        <taxon>Bacillota</taxon>
        <taxon>Bacilli</taxon>
        <taxon>Bacillales</taxon>
        <taxon>Bacillaceae</taxon>
        <taxon>Oceanobacillus</taxon>
    </lineage>
</organism>
<evidence type="ECO:0000313" key="1">
    <source>
        <dbReference type="EMBL" id="GLO64460.1"/>
    </source>
</evidence>
<dbReference type="EMBL" id="BSKO01000001">
    <property type="protein sequence ID" value="GLO64460.1"/>
    <property type="molecule type" value="Genomic_DNA"/>
</dbReference>
<reference evidence="1 2" key="1">
    <citation type="submission" date="2023-02" db="EMBL/GenBank/DDBJ databases">
        <title>Oceanobacillus kimchii IFOP_LL358 isolated form Alexandrium catenella lab strain.</title>
        <authorList>
            <person name="Gajardo G."/>
            <person name="Ueki S."/>
            <person name="Maruyama F."/>
        </authorList>
    </citation>
    <scope>NUCLEOTIDE SEQUENCE [LARGE SCALE GENOMIC DNA]</scope>
    <source>
        <strain evidence="1 2">IFOP_LL358</strain>
    </source>
</reference>
<proteinExistence type="predicted"/>
<name>A0ABQ5TDS8_9BACI</name>
<gene>
    <name evidence="1" type="ORF">MACH08_02440</name>
</gene>
<dbReference type="Proteomes" id="UP001275436">
    <property type="component" value="Unassembled WGS sequence"/>
</dbReference>
<evidence type="ECO:0000313" key="2">
    <source>
        <dbReference type="Proteomes" id="UP001275436"/>
    </source>
</evidence>
<protein>
    <submittedName>
        <fullName evidence="1">Uncharacterized protein</fullName>
    </submittedName>
</protein>
<accession>A0ABQ5TDS8</accession>
<comment type="caution">
    <text evidence="1">The sequence shown here is derived from an EMBL/GenBank/DDBJ whole genome shotgun (WGS) entry which is preliminary data.</text>
</comment>
<keyword evidence="2" id="KW-1185">Reference proteome</keyword>
<sequence>MAISIKTEIKDESLSRLIDEICTFQFIFSLLNSCLPIIQKSQVKIGKVLERML</sequence>